<dbReference type="InterPro" id="IPR050100">
    <property type="entry name" value="TRAFAC_GTPase_members"/>
</dbReference>
<evidence type="ECO:0000256" key="10">
    <source>
        <dbReference type="HAMAP-Rule" id="MF_00062"/>
    </source>
</evidence>
<comment type="similarity">
    <text evidence="8 10">Belongs to the TRAFAC class translation factor GTPase superfamily. Classic translation factor GTPase family. CysN/NodQ subfamily.</text>
</comment>
<dbReference type="InterPro" id="IPR041757">
    <property type="entry name" value="CysN_GTP-bd"/>
</dbReference>
<protein>
    <recommendedName>
        <fullName evidence="10">Sulfate adenylyltransferase subunit 1</fullName>
        <ecNumber evidence="10">2.7.7.4</ecNumber>
    </recommendedName>
    <alternativeName>
        <fullName evidence="10">ATP-sulfurylase large subunit</fullName>
    </alternativeName>
    <alternativeName>
        <fullName evidence="10">Sulfate adenylate transferase</fullName>
        <shortName evidence="10">SAT</shortName>
    </alternativeName>
</protein>
<evidence type="ECO:0000256" key="9">
    <source>
        <dbReference type="ARBA" id="ARBA00062688"/>
    </source>
</evidence>
<comment type="subunit">
    <text evidence="9">Heterodimer composed of CysD, the smaller subunit, and CysNC.</text>
</comment>
<dbReference type="EMBL" id="LR217698">
    <property type="protein sequence ID" value="VFP78950.1"/>
    <property type="molecule type" value="Genomic_DNA"/>
</dbReference>
<dbReference type="RefSeq" id="WP_157992232.1">
    <property type="nucleotide sequence ID" value="NZ_LR217698.1"/>
</dbReference>
<evidence type="ECO:0000256" key="4">
    <source>
        <dbReference type="ARBA" id="ARBA00022741"/>
    </source>
</evidence>
<keyword evidence="5 10" id="KW-0067">ATP-binding</keyword>
<organism evidence="12 13">
    <name type="scientific">Candidatus Erwinia haradaeae</name>
    <dbReference type="NCBI Taxonomy" id="1922217"/>
    <lineage>
        <taxon>Bacteria</taxon>
        <taxon>Pseudomonadati</taxon>
        <taxon>Pseudomonadota</taxon>
        <taxon>Gammaproteobacteria</taxon>
        <taxon>Enterobacterales</taxon>
        <taxon>Erwiniaceae</taxon>
        <taxon>Erwinia</taxon>
    </lineage>
</organism>
<comment type="pathway">
    <text evidence="1 10">Sulfur metabolism; hydrogen sulfide biosynthesis; sulfite from sulfate: step 1/3.</text>
</comment>
<dbReference type="Gene3D" id="3.40.50.300">
    <property type="entry name" value="P-loop containing nucleotide triphosphate hydrolases"/>
    <property type="match status" value="1"/>
</dbReference>
<name>A0A451D072_9GAMM</name>
<dbReference type="PROSITE" id="PS00301">
    <property type="entry name" value="G_TR_1"/>
    <property type="match status" value="1"/>
</dbReference>
<sequence length="475" mass="53748">MNNIITHQNFQTSIIENWLKQQKNTTLLRFLTCGSVDDGKSTLIGRLLHDTKQIYEDQMSTLCSDSKRHGTQGDQIDLALLVDGLQAEREQGITIDVAYRYFSTYRRKFIIADAPGHEQYTRNMATGASTCDLAILLIDARKGLLNQTRRHSLITTLLGIKYLIVTINKMDLVNYSQDQFLKIKESYLNFSKQLPNNIDIHFIPLSALTGENVVHTNKKMPWYEGPTLLNLLETINVQCNAKQKSMRFPIQYVNRPNLDFRGYSGTIASGKIEIGQKIKVLPSGNKSTITRIVTFDGDLPCAYENESITLVLKDELDISRGDLLINENEQLIAARGATVDVVWMAEKPLIGGQVFNIKISGKKTRACIDKIHHQIDINNLTHYNSQELPLNAIGLIDIIFDELVPIDPYEHNRVTGAIIFIDRLNNGTVGAGMVRSALTNMTSSYKNKFSDFELELNALVRRHFPHWGACELYDR</sequence>
<dbReference type="EC" id="2.7.7.4" evidence="10"/>
<dbReference type="SUPFAM" id="SSF50465">
    <property type="entry name" value="EF-Tu/eEF-1alpha/eIF2-gamma C-terminal domain"/>
    <property type="match status" value="1"/>
</dbReference>
<dbReference type="Pfam" id="PF00009">
    <property type="entry name" value="GTP_EFTU"/>
    <property type="match status" value="1"/>
</dbReference>
<dbReference type="PANTHER" id="PTHR23115">
    <property type="entry name" value="TRANSLATION FACTOR"/>
    <property type="match status" value="1"/>
</dbReference>
<dbReference type="NCBIfam" id="NF003478">
    <property type="entry name" value="PRK05124.1"/>
    <property type="match status" value="1"/>
</dbReference>
<dbReference type="CDD" id="cd04166">
    <property type="entry name" value="CysN_ATPS"/>
    <property type="match status" value="1"/>
</dbReference>
<gene>
    <name evidence="10 12" type="primary">cysN</name>
    <name evidence="12" type="ORF">ERCICURT3053_602</name>
</gene>
<dbReference type="OrthoDB" id="9804504at2"/>
<dbReference type="InterPro" id="IPR027417">
    <property type="entry name" value="P-loop_NTPase"/>
</dbReference>
<keyword evidence="4 10" id="KW-0547">Nucleotide-binding</keyword>
<evidence type="ECO:0000256" key="8">
    <source>
        <dbReference type="ARBA" id="ARBA00061263"/>
    </source>
</evidence>
<evidence type="ECO:0000256" key="2">
    <source>
        <dbReference type="ARBA" id="ARBA00022679"/>
    </source>
</evidence>
<accession>A0A451D072</accession>
<evidence type="ECO:0000256" key="5">
    <source>
        <dbReference type="ARBA" id="ARBA00022840"/>
    </source>
</evidence>
<dbReference type="GO" id="GO:0070814">
    <property type="term" value="P:hydrogen sulfide biosynthetic process"/>
    <property type="evidence" value="ECO:0007669"/>
    <property type="project" value="UniProtKB-UniRule"/>
</dbReference>
<dbReference type="Gene3D" id="2.40.30.10">
    <property type="entry name" value="Translation factors"/>
    <property type="match status" value="2"/>
</dbReference>
<dbReference type="InterPro" id="IPR011779">
    <property type="entry name" value="SO4_adenylTrfase_lsu"/>
</dbReference>
<feature type="binding site" evidence="10">
    <location>
        <begin position="113"/>
        <end position="117"/>
    </location>
    <ligand>
        <name>GTP</name>
        <dbReference type="ChEBI" id="CHEBI:37565"/>
    </ligand>
</feature>
<dbReference type="FunFam" id="2.40.30.10:FF:000027">
    <property type="entry name" value="Sulfate adenylyltransferase subunit 1"/>
    <property type="match status" value="1"/>
</dbReference>
<dbReference type="GO" id="GO:0000103">
    <property type="term" value="P:sulfate assimilation"/>
    <property type="evidence" value="ECO:0007669"/>
    <property type="project" value="UniProtKB-UniRule"/>
</dbReference>
<dbReference type="GO" id="GO:0005524">
    <property type="term" value="F:ATP binding"/>
    <property type="evidence" value="ECO:0007669"/>
    <property type="project" value="UniProtKB-KW"/>
</dbReference>
<dbReference type="PROSITE" id="PS51722">
    <property type="entry name" value="G_TR_2"/>
    <property type="match status" value="1"/>
</dbReference>
<comment type="function">
    <text evidence="7 10">With CysD forms the ATP sulfurylase (ATPS) that catalyzes the adenylation of sulfate producing adenosine 5'-phosphosulfate (APS) and diphosphate, the first enzymatic step in sulfur assimilation pathway. APS synthesis involves the formation of a high-energy phosphoric-sulfuric acid anhydride bond driven by GTP hydrolysis by CysN coupled to ATP hydrolysis by CysD.</text>
</comment>
<comment type="catalytic activity">
    <reaction evidence="10">
        <text>sulfate + ATP + H(+) = adenosine 5'-phosphosulfate + diphosphate</text>
        <dbReference type="Rhea" id="RHEA:18133"/>
        <dbReference type="ChEBI" id="CHEBI:15378"/>
        <dbReference type="ChEBI" id="CHEBI:16189"/>
        <dbReference type="ChEBI" id="CHEBI:30616"/>
        <dbReference type="ChEBI" id="CHEBI:33019"/>
        <dbReference type="ChEBI" id="CHEBI:58243"/>
        <dbReference type="EC" id="2.7.7.4"/>
    </reaction>
</comment>
<dbReference type="FunFam" id="3.40.50.300:FF:000119">
    <property type="entry name" value="Sulfate adenylyltransferase subunit 1"/>
    <property type="match status" value="1"/>
</dbReference>
<dbReference type="SUPFAM" id="SSF50447">
    <property type="entry name" value="Translation proteins"/>
    <property type="match status" value="1"/>
</dbReference>
<proteinExistence type="inferred from homology"/>
<dbReference type="InterPro" id="IPR044138">
    <property type="entry name" value="CysN_II"/>
</dbReference>
<dbReference type="InterPro" id="IPR054696">
    <property type="entry name" value="GTP-eEF1A_C"/>
</dbReference>
<evidence type="ECO:0000256" key="1">
    <source>
        <dbReference type="ARBA" id="ARBA00005048"/>
    </source>
</evidence>
<dbReference type="NCBIfam" id="TIGR00231">
    <property type="entry name" value="small_GTP"/>
    <property type="match status" value="1"/>
</dbReference>
<dbReference type="GO" id="GO:0004781">
    <property type="term" value="F:sulfate adenylyltransferase (ATP) activity"/>
    <property type="evidence" value="ECO:0007669"/>
    <property type="project" value="UniProtKB-UniRule"/>
</dbReference>
<feature type="domain" description="Tr-type G" evidence="11">
    <location>
        <begin position="25"/>
        <end position="242"/>
    </location>
</feature>
<dbReference type="InterPro" id="IPR000795">
    <property type="entry name" value="T_Tr_GTP-bd_dom"/>
</dbReference>
<keyword evidence="3 10" id="KW-0548">Nucleotidyltransferase</keyword>
<dbReference type="PRINTS" id="PR00315">
    <property type="entry name" value="ELONGATNFCT"/>
</dbReference>
<dbReference type="GO" id="GO:0005525">
    <property type="term" value="F:GTP binding"/>
    <property type="evidence" value="ECO:0007669"/>
    <property type="project" value="UniProtKB-UniRule"/>
</dbReference>
<reference evidence="12 13" key="1">
    <citation type="submission" date="2019-02" db="EMBL/GenBank/DDBJ databases">
        <authorList>
            <person name="Manzano-Marin A."/>
            <person name="Manzano-Marin A."/>
        </authorList>
    </citation>
    <scope>NUCLEOTIDE SEQUENCE [LARGE SCALE GENOMIC DNA]</scope>
    <source>
        <strain evidence="12 13">ErCicurtihirsuta</strain>
    </source>
</reference>
<dbReference type="CDD" id="cd04095">
    <property type="entry name" value="CysN_NoDQ_III"/>
    <property type="match status" value="1"/>
</dbReference>
<feature type="binding site" evidence="10">
    <location>
        <begin position="168"/>
        <end position="171"/>
    </location>
    <ligand>
        <name>GTP</name>
        <dbReference type="ChEBI" id="CHEBI:37565"/>
    </ligand>
</feature>
<dbReference type="NCBIfam" id="TIGR02034">
    <property type="entry name" value="CysN"/>
    <property type="match status" value="1"/>
</dbReference>
<dbReference type="Proteomes" id="UP000294364">
    <property type="component" value="Chromosome"/>
</dbReference>
<dbReference type="InterPro" id="IPR009000">
    <property type="entry name" value="Transl_B-barrel_sf"/>
</dbReference>
<evidence type="ECO:0000259" key="11">
    <source>
        <dbReference type="PROSITE" id="PS51722"/>
    </source>
</evidence>
<dbReference type="InterPro" id="IPR009001">
    <property type="entry name" value="Transl_elong_EF1A/Init_IF2_C"/>
</dbReference>
<feature type="binding site" evidence="10">
    <location>
        <begin position="34"/>
        <end position="41"/>
    </location>
    <ligand>
        <name>GTP</name>
        <dbReference type="ChEBI" id="CHEBI:37565"/>
    </ligand>
</feature>
<dbReference type="CDD" id="cd03695">
    <property type="entry name" value="CysN_NodQ_II"/>
    <property type="match status" value="1"/>
</dbReference>
<dbReference type="InterPro" id="IPR005225">
    <property type="entry name" value="Small_GTP-bd"/>
</dbReference>
<keyword evidence="2 10" id="KW-0808">Transferase</keyword>
<dbReference type="HAMAP" id="MF_00062">
    <property type="entry name" value="Sulf_adenylyltr_sub1"/>
    <property type="match status" value="1"/>
</dbReference>
<evidence type="ECO:0000256" key="7">
    <source>
        <dbReference type="ARBA" id="ARBA00055271"/>
    </source>
</evidence>
<dbReference type="UniPathway" id="UPA00140">
    <property type="reaction ID" value="UER00204"/>
</dbReference>
<evidence type="ECO:0000256" key="6">
    <source>
        <dbReference type="ARBA" id="ARBA00023134"/>
    </source>
</evidence>
<evidence type="ECO:0000313" key="12">
    <source>
        <dbReference type="EMBL" id="VFP78950.1"/>
    </source>
</evidence>
<evidence type="ECO:0000313" key="13">
    <source>
        <dbReference type="Proteomes" id="UP000294364"/>
    </source>
</evidence>
<dbReference type="SUPFAM" id="SSF52540">
    <property type="entry name" value="P-loop containing nucleoside triphosphate hydrolases"/>
    <property type="match status" value="1"/>
</dbReference>
<dbReference type="Pfam" id="PF22594">
    <property type="entry name" value="GTP-eEF1A_C"/>
    <property type="match status" value="1"/>
</dbReference>
<dbReference type="InterPro" id="IPR044139">
    <property type="entry name" value="CysN_NoDQ_III"/>
</dbReference>
<evidence type="ECO:0000256" key="3">
    <source>
        <dbReference type="ARBA" id="ARBA00022695"/>
    </source>
</evidence>
<dbReference type="GO" id="GO:0003924">
    <property type="term" value="F:GTPase activity"/>
    <property type="evidence" value="ECO:0007669"/>
    <property type="project" value="InterPro"/>
</dbReference>
<dbReference type="AlphaFoldDB" id="A0A451D072"/>
<keyword evidence="6 10" id="KW-0342">GTP-binding</keyword>
<dbReference type="InterPro" id="IPR031157">
    <property type="entry name" value="G_TR_CS"/>
</dbReference>